<dbReference type="CDD" id="cd02966">
    <property type="entry name" value="TlpA_like_family"/>
    <property type="match status" value="1"/>
</dbReference>
<organism evidence="6 7">
    <name type="scientific">Keguizhuia sedimenti</name>
    <dbReference type="NCBI Taxonomy" id="3064264"/>
    <lineage>
        <taxon>Bacteria</taxon>
        <taxon>Pseudomonadati</taxon>
        <taxon>Pseudomonadota</taxon>
        <taxon>Betaproteobacteria</taxon>
        <taxon>Burkholderiales</taxon>
        <taxon>Oxalobacteraceae</taxon>
        <taxon>Keguizhuia</taxon>
    </lineage>
</organism>
<comment type="subcellular location">
    <subcellularLocation>
        <location evidence="1">Cell envelope</location>
    </subcellularLocation>
</comment>
<dbReference type="PANTHER" id="PTHR42852">
    <property type="entry name" value="THIOL:DISULFIDE INTERCHANGE PROTEIN DSBE"/>
    <property type="match status" value="1"/>
</dbReference>
<dbReference type="InterPro" id="IPR001640">
    <property type="entry name" value="Lgt"/>
</dbReference>
<dbReference type="Proteomes" id="UP001225596">
    <property type="component" value="Unassembled WGS sequence"/>
</dbReference>
<dbReference type="InterPro" id="IPR036249">
    <property type="entry name" value="Thioredoxin-like_sf"/>
</dbReference>
<proteinExistence type="predicted"/>
<dbReference type="InterPro" id="IPR013740">
    <property type="entry name" value="Redoxin"/>
</dbReference>
<sequence length="269" mass="29727">MDVLTVGPFAIPFGPLILMATLFIGIMVGGVVARSRKLDVEPPLWQVMLAGIITARIVFVISHFDAYSARWWTMFDIRDGGFTTSAGVAAAIVAAIVIWWRKRDLRKPFLVSVLAGGLFWTLSTVLMMAYHVEPMQLPELALPRLDGGAVRVDTLAGKPVVVNLWATWCPPCRREMPVLRDAQEKNKDITFVFANQGESAAMVSSYLKQEKLALSNVLLDPAMQFSGKLQSTAFPTTLFFDAQGKLVDRRMGELSAATLAERLEQLRAK</sequence>
<feature type="transmembrane region" description="Helical" evidence="4">
    <location>
        <begin position="82"/>
        <end position="100"/>
    </location>
</feature>
<dbReference type="PROSITE" id="PS51352">
    <property type="entry name" value="THIOREDOXIN_2"/>
    <property type="match status" value="1"/>
</dbReference>
<keyword evidence="4" id="KW-0812">Transmembrane</keyword>
<dbReference type="EMBL" id="JAUYVH010000022">
    <property type="protein sequence ID" value="MDQ9172357.1"/>
    <property type="molecule type" value="Genomic_DNA"/>
</dbReference>
<dbReference type="PROSITE" id="PS00194">
    <property type="entry name" value="THIOREDOXIN_1"/>
    <property type="match status" value="1"/>
</dbReference>
<keyword evidence="3" id="KW-0676">Redox-active center</keyword>
<dbReference type="InterPro" id="IPR050553">
    <property type="entry name" value="Thioredoxin_ResA/DsbE_sf"/>
</dbReference>
<evidence type="ECO:0000256" key="3">
    <source>
        <dbReference type="ARBA" id="ARBA00023284"/>
    </source>
</evidence>
<feature type="transmembrane region" description="Helical" evidence="4">
    <location>
        <begin position="12"/>
        <end position="32"/>
    </location>
</feature>
<dbReference type="Gene3D" id="3.40.30.10">
    <property type="entry name" value="Glutaredoxin"/>
    <property type="match status" value="1"/>
</dbReference>
<keyword evidence="4" id="KW-0472">Membrane</keyword>
<dbReference type="PANTHER" id="PTHR42852:SF13">
    <property type="entry name" value="PROTEIN DIPZ"/>
    <property type="match status" value="1"/>
</dbReference>
<dbReference type="SUPFAM" id="SSF52833">
    <property type="entry name" value="Thioredoxin-like"/>
    <property type="match status" value="1"/>
</dbReference>
<name>A0ABU1BTP9_9BURK</name>
<feature type="domain" description="Thioredoxin" evidence="5">
    <location>
        <begin position="131"/>
        <end position="268"/>
    </location>
</feature>
<evidence type="ECO:0000256" key="4">
    <source>
        <dbReference type="SAM" id="Phobius"/>
    </source>
</evidence>
<dbReference type="Pfam" id="PF08534">
    <property type="entry name" value="Redoxin"/>
    <property type="match status" value="1"/>
</dbReference>
<evidence type="ECO:0000259" key="5">
    <source>
        <dbReference type="PROSITE" id="PS51352"/>
    </source>
</evidence>
<evidence type="ECO:0000313" key="7">
    <source>
        <dbReference type="Proteomes" id="UP001225596"/>
    </source>
</evidence>
<evidence type="ECO:0000256" key="1">
    <source>
        <dbReference type="ARBA" id="ARBA00004196"/>
    </source>
</evidence>
<dbReference type="InterPro" id="IPR017937">
    <property type="entry name" value="Thioredoxin_CS"/>
</dbReference>
<reference evidence="6 7" key="1">
    <citation type="submission" date="2023-08" db="EMBL/GenBank/DDBJ databases">
        <title>Oxalobacteraceae gen .nov., isolated from river sludge outside the plant.</title>
        <authorList>
            <person name="Zhao S.Y."/>
        </authorList>
    </citation>
    <scope>NUCLEOTIDE SEQUENCE [LARGE SCALE GENOMIC DNA]</scope>
    <source>
        <strain evidence="6 7">R-40</strain>
    </source>
</reference>
<evidence type="ECO:0000256" key="2">
    <source>
        <dbReference type="ARBA" id="ARBA00022748"/>
    </source>
</evidence>
<keyword evidence="7" id="KW-1185">Reference proteome</keyword>
<dbReference type="Pfam" id="PF01790">
    <property type="entry name" value="LGT"/>
    <property type="match status" value="1"/>
</dbReference>
<protein>
    <submittedName>
        <fullName evidence="6">TlpA disulfide reductase family protein</fullName>
    </submittedName>
</protein>
<feature type="transmembrane region" description="Helical" evidence="4">
    <location>
        <begin position="44"/>
        <end position="62"/>
    </location>
</feature>
<dbReference type="InterPro" id="IPR013766">
    <property type="entry name" value="Thioredoxin_domain"/>
</dbReference>
<comment type="caution">
    <text evidence="6">The sequence shown here is derived from an EMBL/GenBank/DDBJ whole genome shotgun (WGS) entry which is preliminary data.</text>
</comment>
<dbReference type="RefSeq" id="WP_338438401.1">
    <property type="nucleotide sequence ID" value="NZ_JAUYVH010000022.1"/>
</dbReference>
<accession>A0ABU1BTP9</accession>
<keyword evidence="2" id="KW-0201">Cytochrome c-type biogenesis</keyword>
<evidence type="ECO:0000313" key="6">
    <source>
        <dbReference type="EMBL" id="MDQ9172357.1"/>
    </source>
</evidence>
<keyword evidence="4" id="KW-1133">Transmembrane helix</keyword>
<gene>
    <name evidence="6" type="ORF">Q8A64_18275</name>
</gene>
<feature type="transmembrane region" description="Helical" evidence="4">
    <location>
        <begin position="109"/>
        <end position="130"/>
    </location>
</feature>